<dbReference type="InterPro" id="IPR050516">
    <property type="entry name" value="Olfactory_GPCR"/>
</dbReference>
<feature type="transmembrane region" description="Helical" evidence="10">
    <location>
        <begin position="253"/>
        <end position="273"/>
    </location>
</feature>
<accession>K7F2P8</accession>
<keyword evidence="5 10" id="KW-1133">Transmembrane helix</keyword>
<feature type="transmembrane region" description="Helical" evidence="10">
    <location>
        <begin position="185"/>
        <end position="206"/>
    </location>
</feature>
<reference evidence="12" key="3">
    <citation type="submission" date="2025-08" db="UniProtKB">
        <authorList>
            <consortium name="Ensembl"/>
        </authorList>
    </citation>
    <scope>IDENTIFICATION</scope>
</reference>
<dbReference type="EMBL" id="AGCU01047329">
    <property type="status" value="NOT_ANNOTATED_CDS"/>
    <property type="molecule type" value="Genomic_DNA"/>
</dbReference>
<dbReference type="InterPro" id="IPR000725">
    <property type="entry name" value="Olfact_rcpt"/>
</dbReference>
<evidence type="ECO:0000256" key="7">
    <source>
        <dbReference type="ARBA" id="ARBA00023136"/>
    </source>
</evidence>
<keyword evidence="6" id="KW-0297">G-protein coupled receptor</keyword>
<protein>
    <recommendedName>
        <fullName evidence="11">G-protein coupled receptors family 1 profile domain-containing protein</fullName>
    </recommendedName>
</protein>
<evidence type="ECO:0000313" key="13">
    <source>
        <dbReference type="Proteomes" id="UP000007267"/>
    </source>
</evidence>
<keyword evidence="7 10" id="KW-0472">Membrane</keyword>
<dbReference type="AlphaFoldDB" id="K7F2P8"/>
<dbReference type="InterPro" id="IPR000276">
    <property type="entry name" value="GPCR_Rhodpsn"/>
</dbReference>
<dbReference type="PROSITE" id="PS50262">
    <property type="entry name" value="G_PROTEIN_RECEP_F1_2"/>
    <property type="match status" value="1"/>
</dbReference>
<dbReference type="eggNOG" id="ENOG502SIAX">
    <property type="taxonomic scope" value="Eukaryota"/>
</dbReference>
<dbReference type="PRINTS" id="PR00237">
    <property type="entry name" value="GPCRRHODOPSN"/>
</dbReference>
<dbReference type="Gene3D" id="1.20.1070.10">
    <property type="entry name" value="Rhodopsin 7-helix transmembrane proteins"/>
    <property type="match status" value="1"/>
</dbReference>
<name>K7F2P8_PELSI</name>
<dbReference type="Proteomes" id="UP000007267">
    <property type="component" value="Unassembled WGS sequence"/>
</dbReference>
<keyword evidence="9" id="KW-0807">Transducer</keyword>
<dbReference type="SUPFAM" id="SSF81321">
    <property type="entry name" value="Family A G protein-coupled receptor-like"/>
    <property type="match status" value="1"/>
</dbReference>
<keyword evidence="8" id="KW-0675">Receptor</keyword>
<sequence>MDEANWTSVSEFVFSGVSDRQELQPLIFAGLLATYLVNVIGNSMLLGLMWANPLLRTPMYFLLSQLAIADMCMVSVIVPQALVHILTQHGAISFTGCMVQLFICVAMGNMGGYLLAVVTWSLCLKMVAASWAVVIPHALLHTIMIAELHYCGNRLQHFFCDLPPLLLLSCTRPITIELVIYTEGFLVVLTPFAFILASYVRIGVAVARLRSTQALRKALSTCSSHLTVVLLSYGTLVWLFFHPDSSSIPGYKQQVTFFYTAVVPTLNPLIYSLRNKDVAAALRRAKKKILTWGTLRNKD</sequence>
<dbReference type="PANTHER" id="PTHR26452">
    <property type="entry name" value="OLFACTORY RECEPTOR"/>
    <property type="match status" value="1"/>
</dbReference>
<dbReference type="HOGENOM" id="CLU_012526_1_3_1"/>
<keyword evidence="3 10" id="KW-0812">Transmembrane</keyword>
<feature type="transmembrane region" description="Helical" evidence="10">
    <location>
        <begin position="218"/>
        <end position="241"/>
    </location>
</feature>
<feature type="transmembrane region" description="Helical" evidence="10">
    <location>
        <begin position="26"/>
        <end position="48"/>
    </location>
</feature>
<organism evidence="12 13">
    <name type="scientific">Pelodiscus sinensis</name>
    <name type="common">Chinese softshell turtle</name>
    <name type="synonym">Trionyx sinensis</name>
    <dbReference type="NCBI Taxonomy" id="13735"/>
    <lineage>
        <taxon>Eukaryota</taxon>
        <taxon>Metazoa</taxon>
        <taxon>Chordata</taxon>
        <taxon>Craniata</taxon>
        <taxon>Vertebrata</taxon>
        <taxon>Euteleostomi</taxon>
        <taxon>Archelosauria</taxon>
        <taxon>Testudinata</taxon>
        <taxon>Testudines</taxon>
        <taxon>Cryptodira</taxon>
        <taxon>Trionychia</taxon>
        <taxon>Trionychidae</taxon>
        <taxon>Pelodiscus</taxon>
    </lineage>
</organism>
<evidence type="ECO:0000256" key="5">
    <source>
        <dbReference type="ARBA" id="ARBA00022989"/>
    </source>
</evidence>
<dbReference type="Ensembl" id="ENSPSIT00000002315.1">
    <property type="protein sequence ID" value="ENSPSIP00000002308.1"/>
    <property type="gene ID" value="ENSPSIG00000002292.1"/>
</dbReference>
<dbReference type="Pfam" id="PF13853">
    <property type="entry name" value="7tm_4"/>
    <property type="match status" value="2"/>
</dbReference>
<dbReference type="FunFam" id="1.20.1070.10:FF:000013">
    <property type="entry name" value="Olfactory receptor"/>
    <property type="match status" value="1"/>
</dbReference>
<comment type="subcellular location">
    <subcellularLocation>
        <location evidence="1">Cell membrane</location>
        <topology evidence="1">Multi-pass membrane protein</topology>
    </subcellularLocation>
</comment>
<keyword evidence="2" id="KW-1003">Cell membrane</keyword>
<evidence type="ECO:0000256" key="3">
    <source>
        <dbReference type="ARBA" id="ARBA00022692"/>
    </source>
</evidence>
<evidence type="ECO:0000256" key="10">
    <source>
        <dbReference type="SAM" id="Phobius"/>
    </source>
</evidence>
<evidence type="ECO:0000256" key="2">
    <source>
        <dbReference type="ARBA" id="ARBA00022475"/>
    </source>
</evidence>
<evidence type="ECO:0000256" key="1">
    <source>
        <dbReference type="ARBA" id="ARBA00004651"/>
    </source>
</evidence>
<evidence type="ECO:0000313" key="12">
    <source>
        <dbReference type="Ensembl" id="ENSPSIP00000002308.1"/>
    </source>
</evidence>
<evidence type="ECO:0000259" key="11">
    <source>
        <dbReference type="PROSITE" id="PS50262"/>
    </source>
</evidence>
<evidence type="ECO:0000256" key="4">
    <source>
        <dbReference type="ARBA" id="ARBA00022725"/>
    </source>
</evidence>
<dbReference type="GeneTree" id="ENSGT00930000151076"/>
<keyword evidence="4" id="KW-0716">Sensory transduction</keyword>
<feature type="transmembrane region" description="Helical" evidence="10">
    <location>
        <begin position="60"/>
        <end position="82"/>
    </location>
</feature>
<reference evidence="12" key="4">
    <citation type="submission" date="2025-09" db="UniProtKB">
        <authorList>
            <consortium name="Ensembl"/>
        </authorList>
    </citation>
    <scope>IDENTIFICATION</scope>
</reference>
<dbReference type="InterPro" id="IPR017452">
    <property type="entry name" value="GPCR_Rhodpsn_7TM"/>
</dbReference>
<dbReference type="GO" id="GO:0005886">
    <property type="term" value="C:plasma membrane"/>
    <property type="evidence" value="ECO:0007669"/>
    <property type="project" value="UniProtKB-SubCell"/>
</dbReference>
<keyword evidence="4" id="KW-0552">Olfaction</keyword>
<evidence type="ECO:0000256" key="8">
    <source>
        <dbReference type="ARBA" id="ARBA00023170"/>
    </source>
</evidence>
<reference evidence="13" key="2">
    <citation type="journal article" date="2013" name="Nat. Genet.">
        <title>The draft genomes of soft-shell turtle and green sea turtle yield insights into the development and evolution of the turtle-specific body plan.</title>
        <authorList>
            <person name="Wang Z."/>
            <person name="Pascual-Anaya J."/>
            <person name="Zadissa A."/>
            <person name="Li W."/>
            <person name="Niimura Y."/>
            <person name="Huang Z."/>
            <person name="Li C."/>
            <person name="White S."/>
            <person name="Xiong Z."/>
            <person name="Fang D."/>
            <person name="Wang B."/>
            <person name="Ming Y."/>
            <person name="Chen Y."/>
            <person name="Zheng Y."/>
            <person name="Kuraku S."/>
            <person name="Pignatelli M."/>
            <person name="Herrero J."/>
            <person name="Beal K."/>
            <person name="Nozawa M."/>
            <person name="Li Q."/>
            <person name="Wang J."/>
            <person name="Zhang H."/>
            <person name="Yu L."/>
            <person name="Shigenobu S."/>
            <person name="Wang J."/>
            <person name="Liu J."/>
            <person name="Flicek P."/>
            <person name="Searle S."/>
            <person name="Wang J."/>
            <person name="Kuratani S."/>
            <person name="Yin Y."/>
            <person name="Aken B."/>
            <person name="Zhang G."/>
            <person name="Irie N."/>
        </authorList>
    </citation>
    <scope>NUCLEOTIDE SEQUENCE [LARGE SCALE GENOMIC DNA]</scope>
    <source>
        <strain evidence="13">Daiwa-1</strain>
    </source>
</reference>
<dbReference type="PRINTS" id="PR00245">
    <property type="entry name" value="OLFACTORYR"/>
</dbReference>
<evidence type="ECO:0000256" key="9">
    <source>
        <dbReference type="ARBA" id="ARBA00023224"/>
    </source>
</evidence>
<keyword evidence="13" id="KW-1185">Reference proteome</keyword>
<reference evidence="13" key="1">
    <citation type="submission" date="2011-10" db="EMBL/GenBank/DDBJ databases">
        <authorList>
            <consortium name="Soft-shell Turtle Genome Consortium"/>
        </authorList>
    </citation>
    <scope>NUCLEOTIDE SEQUENCE [LARGE SCALE GENOMIC DNA]</scope>
    <source>
        <strain evidence="13">Daiwa-1</strain>
    </source>
</reference>
<proteinExistence type="predicted"/>
<dbReference type="GO" id="GO:0004984">
    <property type="term" value="F:olfactory receptor activity"/>
    <property type="evidence" value="ECO:0007669"/>
    <property type="project" value="InterPro"/>
</dbReference>
<feature type="domain" description="G-protein coupled receptors family 1 profile" evidence="11">
    <location>
        <begin position="41"/>
        <end position="271"/>
    </location>
</feature>
<dbReference type="GO" id="GO:0004930">
    <property type="term" value="F:G protein-coupled receptor activity"/>
    <property type="evidence" value="ECO:0007669"/>
    <property type="project" value="UniProtKB-KW"/>
</dbReference>
<evidence type="ECO:0000256" key="6">
    <source>
        <dbReference type="ARBA" id="ARBA00023040"/>
    </source>
</evidence>